<accession>A0ABT6Q314</accession>
<gene>
    <name evidence="1" type="ORF">QJV27_09105</name>
</gene>
<evidence type="ECO:0000313" key="1">
    <source>
        <dbReference type="EMBL" id="MDI2091519.1"/>
    </source>
</evidence>
<keyword evidence="2" id="KW-1185">Reference proteome</keyword>
<name>A0ABT6Q314_9PROT</name>
<comment type="caution">
    <text evidence="1">The sequence shown here is derived from an EMBL/GenBank/DDBJ whole genome shotgun (WGS) entry which is preliminary data.</text>
</comment>
<dbReference type="Proteomes" id="UP001431634">
    <property type="component" value="Unassembled WGS sequence"/>
</dbReference>
<dbReference type="EMBL" id="JASBAO010000001">
    <property type="protein sequence ID" value="MDI2091519.1"/>
    <property type="molecule type" value="Genomic_DNA"/>
</dbReference>
<organism evidence="1 2">
    <name type="scientific">Commensalibacter oyaizuii</name>
    <dbReference type="NCBI Taxonomy" id="3043873"/>
    <lineage>
        <taxon>Bacteria</taxon>
        <taxon>Pseudomonadati</taxon>
        <taxon>Pseudomonadota</taxon>
        <taxon>Alphaproteobacteria</taxon>
        <taxon>Acetobacterales</taxon>
        <taxon>Acetobacteraceae</taxon>
    </lineage>
</organism>
<dbReference type="RefSeq" id="WP_281448610.1">
    <property type="nucleotide sequence ID" value="NZ_JASBAO010000001.1"/>
</dbReference>
<sequence>MTAREKTFCEELDKLIEEGENLYQAIQEECKAVDTIFQETFFRQHYQQWYSKADIIIKTILPNRHDEFVSCYKYQEDRETLKKDNFRIQDYLHNKFVVLATGSLFTNNYKSWKDCSETITFFYQQLSILKAVKEMLSSKLLDLKALVQADLFDSEIEVARELAKKGFLRAAGAICGVIIEKHLHALCERHNITISKKNPGINDLCVILRSNDVIDVPQERFIMSCADVRNLCDHNRGIEPTQTQINHLLSDTKRIIDTIY</sequence>
<evidence type="ECO:0000313" key="2">
    <source>
        <dbReference type="Proteomes" id="UP001431634"/>
    </source>
</evidence>
<protein>
    <recommendedName>
        <fullName evidence="3">DUF4145 domain-containing protein</fullName>
    </recommendedName>
</protein>
<evidence type="ECO:0008006" key="3">
    <source>
        <dbReference type="Google" id="ProtNLM"/>
    </source>
</evidence>
<reference evidence="1" key="1">
    <citation type="submission" date="2023-05" db="EMBL/GenBank/DDBJ databases">
        <title>Whole genome sequence of Commensalibacter sp.</title>
        <authorList>
            <person name="Charoenyingcharoen P."/>
            <person name="Yukphan P."/>
        </authorList>
    </citation>
    <scope>NUCLEOTIDE SEQUENCE</scope>
    <source>
        <strain evidence="1">TBRC 16381</strain>
    </source>
</reference>
<proteinExistence type="predicted"/>